<feature type="domain" description="DUF4440" evidence="1">
    <location>
        <begin position="25"/>
        <end position="133"/>
    </location>
</feature>
<dbReference type="EMBL" id="JXTP01000072">
    <property type="protein sequence ID" value="KIU26606.1"/>
    <property type="molecule type" value="Genomic_DNA"/>
</dbReference>
<evidence type="ECO:0000313" key="3">
    <source>
        <dbReference type="Proteomes" id="UP000033203"/>
    </source>
</evidence>
<dbReference type="InterPro" id="IPR032710">
    <property type="entry name" value="NTF2-like_dom_sf"/>
</dbReference>
<comment type="caution">
    <text evidence="2">The sequence shown here is derived from an EMBL/GenBank/DDBJ whole genome shotgun (WGS) entry which is preliminary data.</text>
</comment>
<dbReference type="PATRIC" id="fig|1549858.7.peg.3711"/>
<reference evidence="2 3" key="1">
    <citation type="submission" date="2015-01" db="EMBL/GenBank/DDBJ databases">
        <title>Genome of Sphingomonas taxi strain 30a.</title>
        <authorList>
            <person name="Eevers N."/>
            <person name="Van Hamme J."/>
            <person name="Bottos E."/>
            <person name="Weyens N."/>
            <person name="Vangronsveld J."/>
        </authorList>
    </citation>
    <scope>NUCLEOTIDE SEQUENCE [LARGE SCALE GENOMIC DNA]</scope>
    <source>
        <strain evidence="2 3">30a</strain>
    </source>
</reference>
<sequence>MAIGWAMAMLAAATPAPPSPDAAAIERLVERFNTARTDFDAAALADTLDPEYQEISPVGDVDDRAKVLGFYRPEDRRPAPPMQGSERQIVVRGATGIETERRTITMTRPDGTTVTRSIRVRYVAMRAPNGWKLVSAQYTPIPPAK</sequence>
<evidence type="ECO:0000313" key="2">
    <source>
        <dbReference type="EMBL" id="KIU26606.1"/>
    </source>
</evidence>
<accession>A0A0D1MG97</accession>
<dbReference type="Pfam" id="PF14534">
    <property type="entry name" value="DUF4440"/>
    <property type="match status" value="1"/>
</dbReference>
<name>A0A0D1MG97_9SPHN</name>
<dbReference type="AlphaFoldDB" id="A0A0D1MG97"/>
<proteinExistence type="predicted"/>
<gene>
    <name evidence="2" type="ORF">SR41_13660</name>
</gene>
<organism evidence="2 3">
    <name type="scientific">Sphingomonas melonis</name>
    <dbReference type="NCBI Taxonomy" id="152682"/>
    <lineage>
        <taxon>Bacteria</taxon>
        <taxon>Pseudomonadati</taxon>
        <taxon>Pseudomonadota</taxon>
        <taxon>Alphaproteobacteria</taxon>
        <taxon>Sphingomonadales</taxon>
        <taxon>Sphingomonadaceae</taxon>
        <taxon>Sphingomonas</taxon>
    </lineage>
</organism>
<dbReference type="InterPro" id="IPR027843">
    <property type="entry name" value="DUF4440"/>
</dbReference>
<dbReference type="Proteomes" id="UP000033203">
    <property type="component" value="Unassembled WGS sequence"/>
</dbReference>
<protein>
    <recommendedName>
        <fullName evidence="1">DUF4440 domain-containing protein</fullName>
    </recommendedName>
</protein>
<dbReference type="SUPFAM" id="SSF54427">
    <property type="entry name" value="NTF2-like"/>
    <property type="match status" value="1"/>
</dbReference>
<evidence type="ECO:0000259" key="1">
    <source>
        <dbReference type="Pfam" id="PF14534"/>
    </source>
</evidence>
<dbReference type="Gene3D" id="3.10.450.50">
    <property type="match status" value="1"/>
</dbReference>